<dbReference type="EMBL" id="JBHSRJ010000005">
    <property type="protein sequence ID" value="MFC6044658.1"/>
    <property type="molecule type" value="Genomic_DNA"/>
</dbReference>
<protein>
    <submittedName>
        <fullName evidence="1">HAD-IA family hydrolase</fullName>
    </submittedName>
</protein>
<keyword evidence="1" id="KW-0378">Hydrolase</keyword>
<sequence>MIRHVLLDADEVVQHPGRWEDSAGKFAERVTGAFLADVGELQAPALRGEIDFFAEFATVARGHDLDVDPAELFPAMWRGIVVDPESLSLIAALRAQGYGVHLATNQEHHRARYMRDVLGFETLFDVAVYSCDIGTAKPDPAYFEKAVSLIGAPAGTVLFVDDKQANVDGARSVGLVAERWELADGHQRLHELLATHGVHV</sequence>
<comment type="caution">
    <text evidence="1">The sequence shown here is derived from an EMBL/GenBank/DDBJ whole genome shotgun (WGS) entry which is preliminary data.</text>
</comment>
<dbReference type="Pfam" id="PF00702">
    <property type="entry name" value="Hydrolase"/>
    <property type="match status" value="1"/>
</dbReference>
<dbReference type="SUPFAM" id="SSF56784">
    <property type="entry name" value="HAD-like"/>
    <property type="match status" value="1"/>
</dbReference>
<dbReference type="InterPro" id="IPR006439">
    <property type="entry name" value="HAD-SF_hydro_IA"/>
</dbReference>
<gene>
    <name evidence="1" type="ORF">ACFPYL_16325</name>
</gene>
<evidence type="ECO:0000313" key="1">
    <source>
        <dbReference type="EMBL" id="MFC6044658.1"/>
    </source>
</evidence>
<dbReference type="InterPro" id="IPR036412">
    <property type="entry name" value="HAD-like_sf"/>
</dbReference>
<name>A0ABW1LNJ3_9ACTN</name>
<evidence type="ECO:0000313" key="2">
    <source>
        <dbReference type="Proteomes" id="UP001596135"/>
    </source>
</evidence>
<dbReference type="GO" id="GO:0016787">
    <property type="term" value="F:hydrolase activity"/>
    <property type="evidence" value="ECO:0007669"/>
    <property type="project" value="UniProtKB-KW"/>
</dbReference>
<reference evidence="2" key="1">
    <citation type="journal article" date="2019" name="Int. J. Syst. Evol. Microbiol.">
        <title>The Global Catalogue of Microorganisms (GCM) 10K type strain sequencing project: providing services to taxonomists for standard genome sequencing and annotation.</title>
        <authorList>
            <consortium name="The Broad Institute Genomics Platform"/>
            <consortium name="The Broad Institute Genome Sequencing Center for Infectious Disease"/>
            <person name="Wu L."/>
            <person name="Ma J."/>
        </authorList>
    </citation>
    <scope>NUCLEOTIDE SEQUENCE [LARGE SCALE GENOMIC DNA]</scope>
    <source>
        <strain evidence="2">CCUG 54522</strain>
    </source>
</reference>
<dbReference type="InterPro" id="IPR023214">
    <property type="entry name" value="HAD_sf"/>
</dbReference>
<dbReference type="Proteomes" id="UP001596135">
    <property type="component" value="Unassembled WGS sequence"/>
</dbReference>
<dbReference type="PANTHER" id="PTHR43611:SF3">
    <property type="entry name" value="FLAVIN MONONUCLEOTIDE HYDROLASE 1, CHLOROPLATIC"/>
    <property type="match status" value="1"/>
</dbReference>
<dbReference type="PANTHER" id="PTHR43611">
    <property type="entry name" value="ALPHA-D-GLUCOSE 1-PHOSPHATE PHOSPHATASE"/>
    <property type="match status" value="1"/>
</dbReference>
<proteinExistence type="predicted"/>
<organism evidence="1 2">
    <name type="scientific">Nocardioides hankookensis</name>
    <dbReference type="NCBI Taxonomy" id="443157"/>
    <lineage>
        <taxon>Bacteria</taxon>
        <taxon>Bacillati</taxon>
        <taxon>Actinomycetota</taxon>
        <taxon>Actinomycetes</taxon>
        <taxon>Propionibacteriales</taxon>
        <taxon>Nocardioidaceae</taxon>
        <taxon>Nocardioides</taxon>
    </lineage>
</organism>
<dbReference type="PRINTS" id="PR00413">
    <property type="entry name" value="HADHALOGNASE"/>
</dbReference>
<dbReference type="Gene3D" id="3.40.50.1000">
    <property type="entry name" value="HAD superfamily/HAD-like"/>
    <property type="match status" value="1"/>
</dbReference>
<dbReference type="NCBIfam" id="TIGR01509">
    <property type="entry name" value="HAD-SF-IA-v3"/>
    <property type="match status" value="1"/>
</dbReference>
<dbReference type="RefSeq" id="WP_379156410.1">
    <property type="nucleotide sequence ID" value="NZ_JBHSRJ010000005.1"/>
</dbReference>
<keyword evidence="2" id="KW-1185">Reference proteome</keyword>
<accession>A0ABW1LNJ3</accession>